<proteinExistence type="predicted"/>
<organism evidence="1 2">
    <name type="scientific">Aliiruegeria lutimaris</name>
    <dbReference type="NCBI Taxonomy" id="571298"/>
    <lineage>
        <taxon>Bacteria</taxon>
        <taxon>Pseudomonadati</taxon>
        <taxon>Pseudomonadota</taxon>
        <taxon>Alphaproteobacteria</taxon>
        <taxon>Rhodobacterales</taxon>
        <taxon>Roseobacteraceae</taxon>
        <taxon>Aliiruegeria</taxon>
    </lineage>
</organism>
<keyword evidence="2" id="KW-1185">Reference proteome</keyword>
<dbReference type="EMBL" id="FNEK01000020">
    <property type="protein sequence ID" value="SDJ58581.1"/>
    <property type="molecule type" value="Genomic_DNA"/>
</dbReference>
<dbReference type="STRING" id="571298.SAMN04488026_102019"/>
<accession>A0A1G8UXN8</accession>
<evidence type="ECO:0000313" key="1">
    <source>
        <dbReference type="EMBL" id="SDJ58581.1"/>
    </source>
</evidence>
<reference evidence="1 2" key="1">
    <citation type="submission" date="2016-10" db="EMBL/GenBank/DDBJ databases">
        <authorList>
            <person name="de Groot N.N."/>
        </authorList>
    </citation>
    <scope>NUCLEOTIDE SEQUENCE [LARGE SCALE GENOMIC DNA]</scope>
    <source>
        <strain evidence="1 2">DSM 25294</strain>
    </source>
</reference>
<sequence>MTRVMRLTLLTPDIVEAILDGQQGPELTLVHVLEPFPSEWSEQIKHLVGRDADTGRS</sequence>
<evidence type="ECO:0000313" key="2">
    <source>
        <dbReference type="Proteomes" id="UP000199382"/>
    </source>
</evidence>
<protein>
    <submittedName>
        <fullName evidence="1">Uncharacterized protein</fullName>
    </submittedName>
</protein>
<dbReference type="Proteomes" id="UP000199382">
    <property type="component" value="Unassembled WGS sequence"/>
</dbReference>
<gene>
    <name evidence="1" type="ORF">SAMN04488026_102019</name>
</gene>
<name>A0A1G8UXN8_9RHOB</name>
<dbReference type="AlphaFoldDB" id="A0A1G8UXN8"/>